<reference evidence="2 3" key="1">
    <citation type="journal article" date="2012" name="J. Bacteriol.">
        <title>Draft Genome Sequence Determination for Cystic Fibrosis and Chronic Granulomatous Disease Burkholderia multivorans Isolates.</title>
        <authorList>
            <person name="Varga J.J."/>
            <person name="Losada L."/>
            <person name="Zelazny A.M."/>
            <person name="Brinkac L."/>
            <person name="Harkins D."/>
            <person name="Radune D."/>
            <person name="Hostetler J."/>
            <person name="Sampaio E.P."/>
            <person name="Ronning C.M."/>
            <person name="Nierman W.C."/>
            <person name="Greenberg D.E."/>
            <person name="Holland S.M."/>
            <person name="Goldberg J.B."/>
        </authorList>
    </citation>
    <scope>NUCLEOTIDE SEQUENCE [LARGE SCALE GENOMIC DNA]</scope>
    <source>
        <strain evidence="2 3">CGD2</strain>
    </source>
</reference>
<organism evidence="2 3">
    <name type="scientific">Burkholderia multivorans CGD2</name>
    <dbReference type="NCBI Taxonomy" id="513052"/>
    <lineage>
        <taxon>Bacteria</taxon>
        <taxon>Pseudomonadati</taxon>
        <taxon>Pseudomonadota</taxon>
        <taxon>Betaproteobacteria</taxon>
        <taxon>Burkholderiales</taxon>
        <taxon>Burkholderiaceae</taxon>
        <taxon>Burkholderia</taxon>
        <taxon>Burkholderia cepacia complex</taxon>
    </lineage>
</organism>
<dbReference type="EMBL" id="ACFC01000002">
    <property type="protein sequence ID" value="EEE08829.1"/>
    <property type="molecule type" value="Genomic_DNA"/>
</dbReference>
<gene>
    <name evidence="2" type="ORF">BURMUCGD2_5970</name>
</gene>
<proteinExistence type="predicted"/>
<protein>
    <submittedName>
        <fullName evidence="2">Uncharacterized protein</fullName>
    </submittedName>
</protein>
<accession>B9BLL2</accession>
<feature type="compositionally biased region" description="Low complexity" evidence="1">
    <location>
        <begin position="1"/>
        <end position="19"/>
    </location>
</feature>
<feature type="compositionally biased region" description="Basic and acidic residues" evidence="1">
    <location>
        <begin position="24"/>
        <end position="37"/>
    </location>
</feature>
<dbReference type="AlphaFoldDB" id="B9BLL2"/>
<name>B9BLL2_9BURK</name>
<evidence type="ECO:0000313" key="2">
    <source>
        <dbReference type="EMBL" id="EEE08829.1"/>
    </source>
</evidence>
<sequence>MLGHSLSPVSHPSSGGPVSQRVPRCRETAIDATELYR</sequence>
<comment type="caution">
    <text evidence="2">The sequence shown here is derived from an EMBL/GenBank/DDBJ whole genome shotgun (WGS) entry which is preliminary data.</text>
</comment>
<feature type="region of interest" description="Disordered" evidence="1">
    <location>
        <begin position="1"/>
        <end position="37"/>
    </location>
</feature>
<evidence type="ECO:0000313" key="3">
    <source>
        <dbReference type="Proteomes" id="UP000004535"/>
    </source>
</evidence>
<dbReference type="Proteomes" id="UP000004535">
    <property type="component" value="Unassembled WGS sequence"/>
</dbReference>
<evidence type="ECO:0000256" key="1">
    <source>
        <dbReference type="SAM" id="MobiDB-lite"/>
    </source>
</evidence>